<dbReference type="Pfam" id="PF20343">
    <property type="entry name" value="DUF6638"/>
    <property type="match status" value="1"/>
</dbReference>
<dbReference type="EMBL" id="PVTK01000001">
    <property type="protein sequence ID" value="PRY66710.1"/>
    <property type="molecule type" value="Genomic_DNA"/>
</dbReference>
<dbReference type="AlphaFoldDB" id="A0A2T0V949"/>
<evidence type="ECO:0000313" key="2">
    <source>
        <dbReference type="Proteomes" id="UP000237647"/>
    </source>
</evidence>
<comment type="caution">
    <text evidence="1">The sequence shown here is derived from an EMBL/GenBank/DDBJ whole genome shotgun (WGS) entry which is preliminary data.</text>
</comment>
<dbReference type="OrthoDB" id="8430253at2"/>
<accession>A0A2T0V949</accession>
<keyword evidence="2" id="KW-1185">Reference proteome</keyword>
<gene>
    <name evidence="1" type="ORF">B0H98_101705</name>
</gene>
<organism evidence="1 2">
    <name type="scientific">Vreelandella songnenensis</name>
    <dbReference type="NCBI Taxonomy" id="1176243"/>
    <lineage>
        <taxon>Bacteria</taxon>
        <taxon>Pseudomonadati</taxon>
        <taxon>Pseudomonadota</taxon>
        <taxon>Gammaproteobacteria</taxon>
        <taxon>Oceanospirillales</taxon>
        <taxon>Halomonadaceae</taxon>
        <taxon>Vreelandella</taxon>
    </lineage>
</organism>
<reference evidence="1 2" key="1">
    <citation type="submission" date="2018-03" db="EMBL/GenBank/DDBJ databases">
        <title>Genomic Encyclopedia of Type Strains, Phase III (KMG-III): the genomes of soil and plant-associated and newly described type strains.</title>
        <authorList>
            <person name="Whitman W."/>
        </authorList>
    </citation>
    <scope>NUCLEOTIDE SEQUENCE [LARGE SCALE GENOMIC DNA]</scope>
    <source>
        <strain evidence="1 2">CGMCC 1.12152</strain>
    </source>
</reference>
<dbReference type="Proteomes" id="UP000237647">
    <property type="component" value="Unassembled WGS sequence"/>
</dbReference>
<evidence type="ECO:0000313" key="1">
    <source>
        <dbReference type="EMBL" id="PRY66710.1"/>
    </source>
</evidence>
<proteinExistence type="predicted"/>
<sequence length="421" mass="48130">MKRLIDKGLMFGNLLYVGSPALVERYARALKHLTGHTTALDEFHIDISGYSPEIGDELEDHYYLNHGGVNRQFILLSTEQKFCPLLNAHFSTSHDILKRFMEANERQLFALMATDAVAGELENSVLGVDSPEQLFDIRRIVIEADTTTGTIKESARLETMIDRFMQEEDSWFDDELIEAMVTSAKRTGNITRNPLSLEHQAFEQKNFWTAHFGGLYLFQDADSSALIASREKPQGRFPVKRILSLGERKKIGEFLQENQLAEPIVKVRGADEAQILRQKMTFVLAETLVNKGMDVAGLSYADVRRLAARYTDDLPPEYEGLAAMVRWAETRGARPKIGLDDPSYFYLMRATHGPDRDLVNMLLAELSPLDMRQLYICHKNEFYRQYRDWPDAKKAYCVDFLAREYVDNKAGARAYLFGDEE</sequence>
<dbReference type="InterPro" id="IPR046578">
    <property type="entry name" value="DUF6638"/>
</dbReference>
<dbReference type="RefSeq" id="WP_106373656.1">
    <property type="nucleotide sequence ID" value="NZ_PVTK01000001.1"/>
</dbReference>
<name>A0A2T0V949_9GAMM</name>
<protein>
    <submittedName>
        <fullName evidence="1">Uncharacterized protein</fullName>
    </submittedName>
</protein>